<proteinExistence type="predicted"/>
<organism evidence="2 3">
    <name type="scientific">Lysinibacillus macroides</name>
    <dbReference type="NCBI Taxonomy" id="33935"/>
    <lineage>
        <taxon>Bacteria</taxon>
        <taxon>Bacillati</taxon>
        <taxon>Bacillota</taxon>
        <taxon>Bacilli</taxon>
        <taxon>Bacillales</taxon>
        <taxon>Bacillaceae</taxon>
        <taxon>Lysinibacillus</taxon>
    </lineage>
</organism>
<comment type="caution">
    <text evidence="2">The sequence shown here is derived from an EMBL/GenBank/DDBJ whole genome shotgun (WGS) entry which is preliminary data.</text>
</comment>
<name>A0A0M9DH31_9BACI</name>
<evidence type="ECO:0008006" key="4">
    <source>
        <dbReference type="Google" id="ProtNLM"/>
    </source>
</evidence>
<keyword evidence="3" id="KW-1185">Reference proteome</keyword>
<dbReference type="Proteomes" id="UP000037977">
    <property type="component" value="Unassembled WGS sequence"/>
</dbReference>
<evidence type="ECO:0000313" key="2">
    <source>
        <dbReference type="EMBL" id="KOY81328.1"/>
    </source>
</evidence>
<reference evidence="2 3" key="1">
    <citation type="submission" date="2015-07" db="EMBL/GenBank/DDBJ databases">
        <title>Genome sequencing project for genomic taxonomy and phylogenomics of Bacillus-like bacteria.</title>
        <authorList>
            <person name="Liu B."/>
            <person name="Wang J."/>
            <person name="Zhu Y."/>
            <person name="Liu G."/>
            <person name="Chen Q."/>
            <person name="Chen Z."/>
            <person name="Che J."/>
            <person name="Ge C."/>
            <person name="Shi H."/>
            <person name="Pan Z."/>
            <person name="Liu X."/>
        </authorList>
    </citation>
    <scope>NUCLEOTIDE SEQUENCE [LARGE SCALE GENOMIC DNA]</scope>
    <source>
        <strain evidence="2 3">DSM 54</strain>
    </source>
</reference>
<feature type="chain" id="PRO_5005833978" description="DUF5626 domain-containing protein" evidence="1">
    <location>
        <begin position="27"/>
        <end position="200"/>
    </location>
</feature>
<dbReference type="OrthoDB" id="2087877at2"/>
<gene>
    <name evidence="2" type="ORF">ADM90_19570</name>
</gene>
<dbReference type="AlphaFoldDB" id="A0A0M9DH31"/>
<sequence>MKFSKLLSASTLTLALFSTSVVPVFANESSKTVETSSITTMDQLDERFNLQTITEIPEGVIPLEFDSIEEAAKYFLELENGDVTSDLEINNTTQTLEITPFYNTPITTTKVGRFNATSAATLSATISYVAMGNGMIDLVSVKSQAQGNGSWTWSQSSYTIKKLDGGRSIGINISGVLTNIVYVGGVLKQYKYSETVYVEI</sequence>
<feature type="signal peptide" evidence="1">
    <location>
        <begin position="1"/>
        <end position="26"/>
    </location>
</feature>
<dbReference type="RefSeq" id="WP_053996575.1">
    <property type="nucleotide sequence ID" value="NZ_CP065643.1"/>
</dbReference>
<evidence type="ECO:0000313" key="3">
    <source>
        <dbReference type="Proteomes" id="UP000037977"/>
    </source>
</evidence>
<keyword evidence="1" id="KW-0732">Signal</keyword>
<protein>
    <recommendedName>
        <fullName evidence="4">DUF5626 domain-containing protein</fullName>
    </recommendedName>
</protein>
<accession>A0A0M9DH31</accession>
<evidence type="ECO:0000256" key="1">
    <source>
        <dbReference type="SAM" id="SignalP"/>
    </source>
</evidence>
<dbReference type="EMBL" id="LGCI01000010">
    <property type="protein sequence ID" value="KOY81328.1"/>
    <property type="molecule type" value="Genomic_DNA"/>
</dbReference>
<dbReference type="PATRIC" id="fig|33935.3.peg.2739"/>